<feature type="compositionally biased region" description="Low complexity" evidence="1">
    <location>
        <begin position="1"/>
        <end position="21"/>
    </location>
</feature>
<gene>
    <name evidence="2" type="primary">Contig3337.g3569</name>
    <name evidence="2" type="ORF">STYLEM_12542</name>
</gene>
<evidence type="ECO:0000313" key="3">
    <source>
        <dbReference type="Proteomes" id="UP000039865"/>
    </source>
</evidence>
<feature type="region of interest" description="Disordered" evidence="1">
    <location>
        <begin position="191"/>
        <end position="210"/>
    </location>
</feature>
<name>A0A078AMV8_STYLE</name>
<feature type="region of interest" description="Disordered" evidence="1">
    <location>
        <begin position="237"/>
        <end position="270"/>
    </location>
</feature>
<dbReference type="InParanoid" id="A0A078AMV8"/>
<evidence type="ECO:0000313" key="2">
    <source>
        <dbReference type="EMBL" id="CDW83494.1"/>
    </source>
</evidence>
<feature type="compositionally biased region" description="Polar residues" evidence="1">
    <location>
        <begin position="44"/>
        <end position="69"/>
    </location>
</feature>
<sequence>MQQNRNQFQANNNNKNLSTNNDRTSQRPQNCVRQPYMITRIDRPQTSSSLNQPQSNSRLRQGLNSASAKTQEKKQEVDIAQISQMLIRPTSRSPYDQLSTFTPTRRSLHLVQTAIDENESVGRYSRKSGEHQMMPEESKSKTQEIKIEEYEEYKGIFSPPPIQNPSSSLNVHMKGNTPEQISQFTEDLINSQQRQNQSQRFNSPQGNLRGILSKEINKSISKKKVTISSLIQVKTFGDKERVSSSVPESQISESSDGQEQTLFKQEPDNESASNLFNEEHIDQTQNQSQPLQDQMKSEDFEEVAQSQIQEDQNIVQNTMSQREESQGNKEVSQTESNNIVQQVVDNKMAESLEKVVNHQYNTQNHQRQDLHQINLSQGSLSLLQGMLQSQEQLKQVLSQVCSDQQVMISEVSQQNNTLSEKAVEVISEQSPPILVQPRINFNRNQAIEILRAKFKQNTIRFSKPDEQHEQLAENLPYMYADNSQRFKIDMKFLQSKSDQSKAQNTKDLSMSDRFSDLDKEQLEDMLVNRKIIKNRDFYLKYQGINANNQTINNLEIYAGYAYSQNFQDYVSHQSKSISITIESKVNKKLSKNRTAADLGKKWGPRQAEYKYQNDCSCETCSYFMKSYSLLIRFYKNPLHQFCFQQLLHYFFARSSKDIFKQEPEYKLSREEYKEQLNNGEFEYFNFLSDNFILRLRDSKVNERESIMRALRDRGYTNEEIYFRFNNLMQCFYNQK</sequence>
<accession>A0A078AMV8</accession>
<feature type="region of interest" description="Disordered" evidence="1">
    <location>
        <begin position="1"/>
        <end position="76"/>
    </location>
</feature>
<protein>
    <submittedName>
        <fullName evidence="2">Uncharacterized protein</fullName>
    </submittedName>
</protein>
<feature type="region of interest" description="Disordered" evidence="1">
    <location>
        <begin position="282"/>
        <end position="307"/>
    </location>
</feature>
<feature type="region of interest" description="Disordered" evidence="1">
    <location>
        <begin position="318"/>
        <end position="337"/>
    </location>
</feature>
<dbReference type="Proteomes" id="UP000039865">
    <property type="component" value="Unassembled WGS sequence"/>
</dbReference>
<dbReference type="AlphaFoldDB" id="A0A078AMV8"/>
<proteinExistence type="predicted"/>
<dbReference type="EMBL" id="CCKQ01011895">
    <property type="protein sequence ID" value="CDW83494.1"/>
    <property type="molecule type" value="Genomic_DNA"/>
</dbReference>
<feature type="compositionally biased region" description="Polar residues" evidence="1">
    <location>
        <begin position="328"/>
        <end position="337"/>
    </location>
</feature>
<feature type="compositionally biased region" description="Polar residues" evidence="1">
    <location>
        <begin position="22"/>
        <end position="32"/>
    </location>
</feature>
<evidence type="ECO:0000256" key="1">
    <source>
        <dbReference type="SAM" id="MobiDB-lite"/>
    </source>
</evidence>
<feature type="compositionally biased region" description="Low complexity" evidence="1">
    <location>
        <begin position="191"/>
        <end position="200"/>
    </location>
</feature>
<feature type="compositionally biased region" description="Polar residues" evidence="1">
    <location>
        <begin position="283"/>
        <end position="294"/>
    </location>
</feature>
<organism evidence="2 3">
    <name type="scientific">Stylonychia lemnae</name>
    <name type="common">Ciliate</name>
    <dbReference type="NCBI Taxonomy" id="5949"/>
    <lineage>
        <taxon>Eukaryota</taxon>
        <taxon>Sar</taxon>
        <taxon>Alveolata</taxon>
        <taxon>Ciliophora</taxon>
        <taxon>Intramacronucleata</taxon>
        <taxon>Spirotrichea</taxon>
        <taxon>Stichotrichia</taxon>
        <taxon>Sporadotrichida</taxon>
        <taxon>Oxytrichidae</taxon>
        <taxon>Stylonychinae</taxon>
        <taxon>Stylonychia</taxon>
    </lineage>
</organism>
<reference evidence="2 3" key="1">
    <citation type="submission" date="2014-06" db="EMBL/GenBank/DDBJ databases">
        <authorList>
            <person name="Swart Estienne"/>
        </authorList>
    </citation>
    <scope>NUCLEOTIDE SEQUENCE [LARGE SCALE GENOMIC DNA]</scope>
    <source>
        <strain evidence="2 3">130c</strain>
    </source>
</reference>
<feature type="compositionally biased region" description="Low complexity" evidence="1">
    <location>
        <begin position="243"/>
        <end position="255"/>
    </location>
</feature>
<keyword evidence="3" id="KW-1185">Reference proteome</keyword>